<protein>
    <recommendedName>
        <fullName evidence="5">GST N-terminal domain-containing protein</fullName>
    </recommendedName>
</protein>
<feature type="domain" description="GST N-terminal" evidence="1">
    <location>
        <begin position="17"/>
        <end position="116"/>
    </location>
</feature>
<dbReference type="InterPro" id="IPR004045">
    <property type="entry name" value="Glutathione_S-Trfase_N"/>
</dbReference>
<dbReference type="GO" id="GO:0004364">
    <property type="term" value="F:glutathione transferase activity"/>
    <property type="evidence" value="ECO:0007669"/>
    <property type="project" value="TreeGrafter"/>
</dbReference>
<reference evidence="3 4" key="1">
    <citation type="journal article" date="2019" name="Genome Biol. Evol.">
        <title>The Rhododendron genome and chromosomal organization provide insight into shared whole-genome duplications across the heath family (Ericaceae).</title>
        <authorList>
            <person name="Soza V.L."/>
            <person name="Lindsley D."/>
            <person name="Waalkes A."/>
            <person name="Ramage E."/>
            <person name="Patwardhan R.P."/>
            <person name="Burton J.N."/>
            <person name="Adey A."/>
            <person name="Kumar A."/>
            <person name="Qiu R."/>
            <person name="Shendure J."/>
            <person name="Hall B."/>
        </authorList>
    </citation>
    <scope>NUCLEOTIDE SEQUENCE [LARGE SCALE GENOMIC DNA]</scope>
    <source>
        <strain evidence="3">RSF 1966-606</strain>
    </source>
</reference>
<dbReference type="PROSITE" id="PS50404">
    <property type="entry name" value="GST_NTER"/>
    <property type="match status" value="1"/>
</dbReference>
<accession>A0A6A4LHC1</accession>
<comment type="caution">
    <text evidence="3">The sequence shown here is derived from an EMBL/GenBank/DDBJ whole genome shotgun (WGS) entry which is preliminary data.</text>
</comment>
<dbReference type="OrthoDB" id="4951845at2759"/>
<dbReference type="Pfam" id="PF13409">
    <property type="entry name" value="GST_N_2"/>
    <property type="match status" value="1"/>
</dbReference>
<dbReference type="SUPFAM" id="SSF47616">
    <property type="entry name" value="GST C-terminal domain-like"/>
    <property type="match status" value="2"/>
</dbReference>
<dbReference type="GO" id="GO:0006749">
    <property type="term" value="P:glutathione metabolic process"/>
    <property type="evidence" value="ECO:0007669"/>
    <property type="project" value="TreeGrafter"/>
</dbReference>
<dbReference type="Gene3D" id="1.20.1050.10">
    <property type="match status" value="1"/>
</dbReference>
<dbReference type="EMBL" id="QEFC01001147">
    <property type="protein sequence ID" value="KAE9460026.1"/>
    <property type="molecule type" value="Genomic_DNA"/>
</dbReference>
<sequence>VNPHDSSTPPSSISPASKIVLYSNWQSSCSWRVRFALNLKGLTNTFLTHPKYLHHYYYRIPYEYKAVDLAKGEHLTPEFEKLNPLHLVPVLVDGDFVVSDSYAILMYLEEKYPENALLPVDLRLRALNLQGKSVWRYLIRTLVCDYAWNCVLVPQAANIISSSVQPLVMLGVLVCIGFIWLVLKLIEEKVGPEERLSWAQYNIDKGFIALEKLLKNSSGKYATGDKIYMEEERKRRNDYILTTEDLRTQTNRRCHLQADVFLAPQIAIAARRFNMDMSKYPTLSMIFESCKALSEFEASLPERQPDAIQ</sequence>
<dbReference type="AlphaFoldDB" id="A0A6A4LHC1"/>
<dbReference type="SUPFAM" id="SSF52833">
    <property type="entry name" value="Thioredoxin-like"/>
    <property type="match status" value="1"/>
</dbReference>
<evidence type="ECO:0000313" key="4">
    <source>
        <dbReference type="Proteomes" id="UP000428333"/>
    </source>
</evidence>
<dbReference type="PANTHER" id="PTHR42673:SF7">
    <property type="entry name" value="GLUTATHIONE S-TRANSFERASE ZETA CLASS-LIKE"/>
    <property type="match status" value="1"/>
</dbReference>
<dbReference type="PANTHER" id="PTHR42673">
    <property type="entry name" value="MALEYLACETOACETATE ISOMERASE"/>
    <property type="match status" value="1"/>
</dbReference>
<organism evidence="3 4">
    <name type="scientific">Rhododendron williamsianum</name>
    <dbReference type="NCBI Taxonomy" id="262921"/>
    <lineage>
        <taxon>Eukaryota</taxon>
        <taxon>Viridiplantae</taxon>
        <taxon>Streptophyta</taxon>
        <taxon>Embryophyta</taxon>
        <taxon>Tracheophyta</taxon>
        <taxon>Spermatophyta</taxon>
        <taxon>Magnoliopsida</taxon>
        <taxon>eudicotyledons</taxon>
        <taxon>Gunneridae</taxon>
        <taxon>Pentapetalae</taxon>
        <taxon>asterids</taxon>
        <taxon>Ericales</taxon>
        <taxon>Ericaceae</taxon>
        <taxon>Ericoideae</taxon>
        <taxon>Rhodoreae</taxon>
        <taxon>Rhododendron</taxon>
    </lineage>
</organism>
<dbReference type="PROSITE" id="PS50405">
    <property type="entry name" value="GST_CTER"/>
    <property type="match status" value="1"/>
</dbReference>
<proteinExistence type="predicted"/>
<dbReference type="Proteomes" id="UP000428333">
    <property type="component" value="Linkage Group LG05"/>
</dbReference>
<evidence type="ECO:0008006" key="5">
    <source>
        <dbReference type="Google" id="ProtNLM"/>
    </source>
</evidence>
<dbReference type="Gene3D" id="3.40.30.10">
    <property type="entry name" value="Glutaredoxin"/>
    <property type="match status" value="1"/>
</dbReference>
<gene>
    <name evidence="3" type="ORF">C3L33_08078</name>
</gene>
<feature type="non-terminal residue" evidence="3">
    <location>
        <position position="1"/>
    </location>
</feature>
<evidence type="ECO:0000259" key="1">
    <source>
        <dbReference type="PROSITE" id="PS50404"/>
    </source>
</evidence>
<keyword evidence="4" id="KW-1185">Reference proteome</keyword>
<dbReference type="InterPro" id="IPR036282">
    <property type="entry name" value="Glutathione-S-Trfase_C_sf"/>
</dbReference>
<name>A0A6A4LHC1_9ERIC</name>
<dbReference type="GO" id="GO:0006559">
    <property type="term" value="P:L-phenylalanine catabolic process"/>
    <property type="evidence" value="ECO:0007669"/>
    <property type="project" value="TreeGrafter"/>
</dbReference>
<feature type="domain" description="GST C-terminal" evidence="2">
    <location>
        <begin position="146"/>
        <end position="309"/>
    </location>
</feature>
<dbReference type="GO" id="GO:0016034">
    <property type="term" value="F:maleylacetoacetate isomerase activity"/>
    <property type="evidence" value="ECO:0007669"/>
    <property type="project" value="TreeGrafter"/>
</dbReference>
<dbReference type="InterPro" id="IPR036249">
    <property type="entry name" value="Thioredoxin-like_sf"/>
</dbReference>
<evidence type="ECO:0000313" key="3">
    <source>
        <dbReference type="EMBL" id="KAE9460026.1"/>
    </source>
</evidence>
<dbReference type="InterPro" id="IPR010987">
    <property type="entry name" value="Glutathione-S-Trfase_C-like"/>
</dbReference>
<evidence type="ECO:0000259" key="2">
    <source>
        <dbReference type="PROSITE" id="PS50405"/>
    </source>
</evidence>